<dbReference type="RefSeq" id="WP_344226896.1">
    <property type="nucleotide sequence ID" value="NZ_BAAARI010000003.1"/>
</dbReference>
<organism evidence="2 3">
    <name type="scientific">Microbacterium binotii</name>
    <dbReference type="NCBI Taxonomy" id="462710"/>
    <lineage>
        <taxon>Bacteria</taxon>
        <taxon>Bacillati</taxon>
        <taxon>Actinomycetota</taxon>
        <taxon>Actinomycetes</taxon>
        <taxon>Micrococcales</taxon>
        <taxon>Microbacteriaceae</taxon>
        <taxon>Microbacterium</taxon>
    </lineage>
</organism>
<gene>
    <name evidence="2" type="ORF">GCM10009862_06770</name>
</gene>
<dbReference type="Proteomes" id="UP001500274">
    <property type="component" value="Unassembled WGS sequence"/>
</dbReference>
<protein>
    <submittedName>
        <fullName evidence="2">Uncharacterized protein</fullName>
    </submittedName>
</protein>
<evidence type="ECO:0000313" key="2">
    <source>
        <dbReference type="EMBL" id="GAA2570622.1"/>
    </source>
</evidence>
<reference evidence="2 3" key="1">
    <citation type="journal article" date="2019" name="Int. J. Syst. Evol. Microbiol.">
        <title>The Global Catalogue of Microorganisms (GCM) 10K type strain sequencing project: providing services to taxonomists for standard genome sequencing and annotation.</title>
        <authorList>
            <consortium name="The Broad Institute Genomics Platform"/>
            <consortium name="The Broad Institute Genome Sequencing Center for Infectious Disease"/>
            <person name="Wu L."/>
            <person name="Ma J."/>
        </authorList>
    </citation>
    <scope>NUCLEOTIDE SEQUENCE [LARGE SCALE GENOMIC DNA]</scope>
    <source>
        <strain evidence="2 3">JCM 16365</strain>
    </source>
</reference>
<keyword evidence="3" id="KW-1185">Reference proteome</keyword>
<evidence type="ECO:0000256" key="1">
    <source>
        <dbReference type="SAM" id="Phobius"/>
    </source>
</evidence>
<keyword evidence="1" id="KW-1133">Transmembrane helix</keyword>
<dbReference type="EMBL" id="BAAARI010000003">
    <property type="protein sequence ID" value="GAA2570622.1"/>
    <property type="molecule type" value="Genomic_DNA"/>
</dbReference>
<feature type="transmembrane region" description="Helical" evidence="1">
    <location>
        <begin position="134"/>
        <end position="157"/>
    </location>
</feature>
<evidence type="ECO:0000313" key="3">
    <source>
        <dbReference type="Proteomes" id="UP001500274"/>
    </source>
</evidence>
<feature type="transmembrane region" description="Helical" evidence="1">
    <location>
        <begin position="77"/>
        <end position="94"/>
    </location>
</feature>
<feature type="transmembrane region" description="Helical" evidence="1">
    <location>
        <begin position="106"/>
        <end position="128"/>
    </location>
</feature>
<accession>A0ABN3P7W5</accession>
<proteinExistence type="predicted"/>
<keyword evidence="1" id="KW-0812">Transmembrane</keyword>
<comment type="caution">
    <text evidence="2">The sequence shown here is derived from an EMBL/GenBank/DDBJ whole genome shotgun (WGS) entry which is preliminary data.</text>
</comment>
<feature type="transmembrane region" description="Helical" evidence="1">
    <location>
        <begin position="54"/>
        <end position="71"/>
    </location>
</feature>
<name>A0ABN3P7W5_9MICO</name>
<keyword evidence="1" id="KW-0472">Membrane</keyword>
<sequence>MNPQRDAGIPVGRIVAGLLPFIGVLGDFRPHPDPARPVTDFAQRAYESRVSASWSRWVGLVLTLLILGLAATTNPRLAPLAVICWLLLVNRLVWREGANPSPHQALAHSHLVWWTLSFSLVAVFASLADLVFPGPWWAGTATVTAVVSLLLALGGAFPTAKAVIAAQAPAPFDDTDYRLVAGVMKMTPTAYERSIADGSFTVQRDALGRIVAQIPPGSDAPLENIAELEERVRVKAPDWMVGYADPVSDTLILEPVDDDTRAQRDARARSGGLFAEHIGGLDDREVIDLSQGLGDQSLPRLG</sequence>